<protein>
    <submittedName>
        <fullName evidence="1">Uncharacterized protein</fullName>
    </submittedName>
</protein>
<gene>
    <name evidence="1" type="ORF">ORD21_08005</name>
</gene>
<sequence>MSTLLADLLSRDPQRIWSSACAVIRLHGGPALDELAAHLPKIERETAGVALGGALFPNSEHLQQALGVLRVRRDGVCSCRLYPIYLMYDPEKEVQAGRVQMLYADGPSNWNMNYRCRCFRCGTDYDVEQGESHYAWWQWRAVQ</sequence>
<name>A0ABU4DQ26_9DEIO</name>
<evidence type="ECO:0000313" key="2">
    <source>
        <dbReference type="Proteomes" id="UP001276150"/>
    </source>
</evidence>
<proteinExistence type="predicted"/>
<dbReference type="RefSeq" id="WP_317639851.1">
    <property type="nucleotide sequence ID" value="NZ_JAPMIV010000011.1"/>
</dbReference>
<keyword evidence="2" id="KW-1185">Reference proteome</keyword>
<accession>A0ABU4DQ26</accession>
<comment type="caution">
    <text evidence="1">The sequence shown here is derived from an EMBL/GenBank/DDBJ whole genome shotgun (WGS) entry which is preliminary data.</text>
</comment>
<organism evidence="1 2">
    <name type="scientific">Deinococcus arenicola</name>
    <dbReference type="NCBI Taxonomy" id="2994950"/>
    <lineage>
        <taxon>Bacteria</taxon>
        <taxon>Thermotogati</taxon>
        <taxon>Deinococcota</taxon>
        <taxon>Deinococci</taxon>
        <taxon>Deinococcales</taxon>
        <taxon>Deinococcaceae</taxon>
        <taxon>Deinococcus</taxon>
    </lineage>
</organism>
<dbReference type="Proteomes" id="UP001276150">
    <property type="component" value="Unassembled WGS sequence"/>
</dbReference>
<reference evidence="1 2" key="1">
    <citation type="submission" date="2022-11" db="EMBL/GenBank/DDBJ databases">
        <title>Deinococcus ZS9-10, Low Temperature and Draught-tolerating, UV-resistant Bacteria from Continental Antarctica.</title>
        <authorList>
            <person name="Cheng L."/>
        </authorList>
    </citation>
    <scope>NUCLEOTIDE SEQUENCE [LARGE SCALE GENOMIC DNA]</scope>
    <source>
        <strain evidence="1 2">ZS9-10</strain>
    </source>
</reference>
<dbReference type="EMBL" id="JAPMIV010000011">
    <property type="protein sequence ID" value="MDV6374531.1"/>
    <property type="molecule type" value="Genomic_DNA"/>
</dbReference>
<evidence type="ECO:0000313" key="1">
    <source>
        <dbReference type="EMBL" id="MDV6374531.1"/>
    </source>
</evidence>